<comment type="similarity">
    <text evidence="3">Belongs to the CotF family.</text>
</comment>
<evidence type="ECO:0000313" key="4">
    <source>
        <dbReference type="EMBL" id="KIL34153.1"/>
    </source>
</evidence>
<gene>
    <name evidence="4" type="ORF">SD71_20950</name>
</gene>
<dbReference type="InterPro" id="IPR012851">
    <property type="entry name" value="Spore_coat_CotF-like"/>
</dbReference>
<accession>A0ABR4ZZC4</accession>
<dbReference type="EMBL" id="JXAL01000034">
    <property type="protein sequence ID" value="KIL34153.1"/>
    <property type="molecule type" value="Genomic_DNA"/>
</dbReference>
<dbReference type="Gene3D" id="1.20.1260.10">
    <property type="match status" value="1"/>
</dbReference>
<evidence type="ECO:0000313" key="5">
    <source>
        <dbReference type="Proteomes" id="UP000054526"/>
    </source>
</evidence>
<organism evidence="4 5">
    <name type="scientific">Cohnella kolymensis</name>
    <dbReference type="NCBI Taxonomy" id="1590652"/>
    <lineage>
        <taxon>Bacteria</taxon>
        <taxon>Bacillati</taxon>
        <taxon>Bacillota</taxon>
        <taxon>Bacilli</taxon>
        <taxon>Bacillales</taxon>
        <taxon>Paenibacillaceae</taxon>
        <taxon>Cohnella</taxon>
    </lineage>
</organism>
<evidence type="ECO:0000256" key="2">
    <source>
        <dbReference type="ARBA" id="ARBA00024325"/>
    </source>
</evidence>
<sequence>MNTIVEHLTGLNAMTDQVIAMDLLISAKSGIQMYAVAATESATPEVKAVLQRHLDEAIETHERISGYMMSRGFYHPYNMNEQIQLDMQNAQTALAIPTT</sequence>
<evidence type="ECO:0000256" key="3">
    <source>
        <dbReference type="ARBA" id="ARBA00024344"/>
    </source>
</evidence>
<comment type="caution">
    <text evidence="4">The sequence shown here is derived from an EMBL/GenBank/DDBJ whole genome shotgun (WGS) entry which is preliminary data.</text>
</comment>
<comment type="subcellular location">
    <subcellularLocation>
        <location evidence="2">Spore coat</location>
    </subcellularLocation>
</comment>
<reference evidence="4 5" key="1">
    <citation type="submission" date="2014-12" db="EMBL/GenBank/DDBJ databases">
        <title>Draft genome sequence of Cohnella kolymensis strain B-2846.</title>
        <authorList>
            <person name="Karlyshev A.V."/>
            <person name="Kudryashova E.B."/>
        </authorList>
    </citation>
    <scope>NUCLEOTIDE SEQUENCE [LARGE SCALE GENOMIC DNA]</scope>
    <source>
        <strain evidence="4 5">VKM B-2846</strain>
    </source>
</reference>
<dbReference type="Proteomes" id="UP000054526">
    <property type="component" value="Unassembled WGS sequence"/>
</dbReference>
<evidence type="ECO:0000256" key="1">
    <source>
        <dbReference type="ARBA" id="ARBA00022969"/>
    </source>
</evidence>
<dbReference type="InterPro" id="IPR012347">
    <property type="entry name" value="Ferritin-like"/>
</dbReference>
<protein>
    <submittedName>
        <fullName evidence="4">Spore gernimation protein GerQ</fullName>
    </submittedName>
</protein>
<proteinExistence type="inferred from homology"/>
<dbReference type="Pfam" id="PF07875">
    <property type="entry name" value="Coat_F"/>
    <property type="match status" value="1"/>
</dbReference>
<keyword evidence="1" id="KW-0749">Sporulation</keyword>
<dbReference type="RefSeq" id="WP_041067739.1">
    <property type="nucleotide sequence ID" value="NZ_JXAL01000034.1"/>
</dbReference>
<keyword evidence="5" id="KW-1185">Reference proteome</keyword>
<dbReference type="PANTHER" id="PTHR39183:SF1">
    <property type="entry name" value="SPORE COAT PROTEIN F-LIKE PROTEIN YHCQ"/>
    <property type="match status" value="1"/>
</dbReference>
<name>A0ABR4ZZC4_9BACL</name>
<dbReference type="PANTHER" id="PTHR39183">
    <property type="entry name" value="SPORE COAT PROTEIN F-LIKE PROTEIN YHCQ"/>
    <property type="match status" value="1"/>
</dbReference>